<accession>A0ABV3DKR5</accession>
<keyword evidence="2" id="KW-1185">Reference proteome</keyword>
<evidence type="ECO:0000313" key="2">
    <source>
        <dbReference type="Proteomes" id="UP001551482"/>
    </source>
</evidence>
<dbReference type="EMBL" id="JBEZFP010000061">
    <property type="protein sequence ID" value="MEU8136349.1"/>
    <property type="molecule type" value="Genomic_DNA"/>
</dbReference>
<sequence length="110" mass="12402">MQDGVPDRAWAAGEPVSVAKWVVLVKEHLASGGRMEITQVYPADNQESARRMADHLVWTYQPRHPWTPGGRRVFRRGVDAWIVDVQGQVQRMHFEVLVAEQLAGPGQFGQ</sequence>
<dbReference type="Proteomes" id="UP001551482">
    <property type="component" value="Unassembled WGS sequence"/>
</dbReference>
<gene>
    <name evidence="1" type="ORF">AB0C36_22920</name>
</gene>
<name>A0ABV3DKR5_9ACTN</name>
<protein>
    <submittedName>
        <fullName evidence="1">Uncharacterized protein</fullName>
    </submittedName>
</protein>
<comment type="caution">
    <text evidence="1">The sequence shown here is derived from an EMBL/GenBank/DDBJ whole genome shotgun (WGS) entry which is preliminary data.</text>
</comment>
<organism evidence="1 2">
    <name type="scientific">Streptodolium elevatio</name>
    <dbReference type="NCBI Taxonomy" id="3157996"/>
    <lineage>
        <taxon>Bacteria</taxon>
        <taxon>Bacillati</taxon>
        <taxon>Actinomycetota</taxon>
        <taxon>Actinomycetes</taxon>
        <taxon>Kitasatosporales</taxon>
        <taxon>Streptomycetaceae</taxon>
        <taxon>Streptodolium</taxon>
    </lineage>
</organism>
<evidence type="ECO:0000313" key="1">
    <source>
        <dbReference type="EMBL" id="MEU8136349.1"/>
    </source>
</evidence>
<dbReference type="RefSeq" id="WP_358356797.1">
    <property type="nucleotide sequence ID" value="NZ_JBEZFP010000061.1"/>
</dbReference>
<reference evidence="1 2" key="1">
    <citation type="submission" date="2024-06" db="EMBL/GenBank/DDBJ databases">
        <title>The Natural Products Discovery Center: Release of the First 8490 Sequenced Strains for Exploring Actinobacteria Biosynthetic Diversity.</title>
        <authorList>
            <person name="Kalkreuter E."/>
            <person name="Kautsar S.A."/>
            <person name="Yang D."/>
            <person name="Bader C.D."/>
            <person name="Teijaro C.N."/>
            <person name="Fluegel L."/>
            <person name="Davis C.M."/>
            <person name="Simpson J.R."/>
            <person name="Lauterbach L."/>
            <person name="Steele A.D."/>
            <person name="Gui C."/>
            <person name="Meng S."/>
            <person name="Li G."/>
            <person name="Viehrig K."/>
            <person name="Ye F."/>
            <person name="Su P."/>
            <person name="Kiefer A.F."/>
            <person name="Nichols A."/>
            <person name="Cepeda A.J."/>
            <person name="Yan W."/>
            <person name="Fan B."/>
            <person name="Jiang Y."/>
            <person name="Adhikari A."/>
            <person name="Zheng C.-J."/>
            <person name="Schuster L."/>
            <person name="Cowan T.M."/>
            <person name="Smanski M.J."/>
            <person name="Chevrette M.G."/>
            <person name="De Carvalho L.P.S."/>
            <person name="Shen B."/>
        </authorList>
    </citation>
    <scope>NUCLEOTIDE SEQUENCE [LARGE SCALE GENOMIC DNA]</scope>
    <source>
        <strain evidence="1 2">NPDC048946</strain>
    </source>
</reference>
<proteinExistence type="predicted"/>